<dbReference type="Proteomes" id="UP000307943">
    <property type="component" value="Unassembled WGS sequence"/>
</dbReference>
<evidence type="ECO:0000313" key="1">
    <source>
        <dbReference type="EMBL" id="TNJ60165.1"/>
    </source>
</evidence>
<gene>
    <name evidence="1" type="ORF">FE784_36325</name>
</gene>
<organism evidence="1 2">
    <name type="scientific">Paenibacillus hemerocallicola</name>
    <dbReference type="NCBI Taxonomy" id="1172614"/>
    <lineage>
        <taxon>Bacteria</taxon>
        <taxon>Bacillati</taxon>
        <taxon>Bacillota</taxon>
        <taxon>Bacilli</taxon>
        <taxon>Bacillales</taxon>
        <taxon>Paenibacillaceae</taxon>
        <taxon>Paenibacillus</taxon>
    </lineage>
</organism>
<evidence type="ECO:0000313" key="2">
    <source>
        <dbReference type="Proteomes" id="UP000307943"/>
    </source>
</evidence>
<dbReference type="EMBL" id="VDCQ01000086">
    <property type="protein sequence ID" value="TNJ60165.1"/>
    <property type="molecule type" value="Genomic_DNA"/>
</dbReference>
<reference evidence="1 2" key="1">
    <citation type="submission" date="2019-05" db="EMBL/GenBank/DDBJ databases">
        <title>We sequenced the genome of Paenibacillus hemerocallicola KCTC 33185 for further insight into its adaptation and study the phylogeny of Paenibacillus.</title>
        <authorList>
            <person name="Narsing Rao M.P."/>
        </authorList>
    </citation>
    <scope>NUCLEOTIDE SEQUENCE [LARGE SCALE GENOMIC DNA]</scope>
    <source>
        <strain evidence="1 2">KCTC 33185</strain>
    </source>
</reference>
<protein>
    <submittedName>
        <fullName evidence="1">Uncharacterized protein</fullName>
    </submittedName>
</protein>
<keyword evidence="2" id="KW-1185">Reference proteome</keyword>
<dbReference type="OrthoDB" id="7942934at2"/>
<proteinExistence type="predicted"/>
<sequence length="311" mass="34836">MSEEQRNLDRIVRKLGVGNMVELLAEQISGSDLNTLLLEVFREKTKAASAADLLKRYQENRFVKPAEVNPLQMKQLELDILNIAQEHLFAPVQLSPIAPLGSCSIVAAADQNKIISALRGTEVVADATNLLALHVSDGLKSGTLDNRNGFVRFSTTHRHARAQKFKKAPGMLPHFHLFCMVSSGVDQGSYSFEISSFWEHIQVFQHMFQSLFQSEIEVSLSVRGGYKDPEDLVRRILLHAERNSINVAASINPMKQDNQYYKGLQFTIIANIRGNIHQIGDGGIVDWTQQLLGNKKERFMISAIGLDRLLL</sequence>
<name>A0A5C4SXA9_9BACL</name>
<accession>A0A5C4SXA9</accession>
<dbReference type="RefSeq" id="WP_139607141.1">
    <property type="nucleotide sequence ID" value="NZ_VDCQ01000086.1"/>
</dbReference>
<dbReference type="AlphaFoldDB" id="A0A5C4SXA9"/>
<comment type="caution">
    <text evidence="1">The sequence shown here is derived from an EMBL/GenBank/DDBJ whole genome shotgun (WGS) entry which is preliminary data.</text>
</comment>